<comment type="caution">
    <text evidence="11">The sequence shown here is derived from an EMBL/GenBank/DDBJ whole genome shotgun (WGS) entry which is preliminary data.</text>
</comment>
<evidence type="ECO:0000256" key="3">
    <source>
        <dbReference type="ARBA" id="ARBA00011887"/>
    </source>
</evidence>
<dbReference type="PIRSF" id="PIRSF000243">
    <property type="entry name" value="Cyt_c552"/>
    <property type="match status" value="1"/>
</dbReference>
<dbReference type="Proteomes" id="UP000886047">
    <property type="component" value="Unassembled WGS sequence"/>
</dbReference>
<evidence type="ECO:0000256" key="6">
    <source>
        <dbReference type="ARBA" id="ARBA00022729"/>
    </source>
</evidence>
<keyword evidence="5" id="KW-0479">Metal-binding</keyword>
<keyword evidence="7" id="KW-0106">Calcium</keyword>
<dbReference type="EMBL" id="DSDK01000004">
    <property type="protein sequence ID" value="HDR50005.1"/>
    <property type="molecule type" value="Genomic_DNA"/>
</dbReference>
<reference evidence="11" key="1">
    <citation type="journal article" date="2020" name="mSystems">
        <title>Genome- and Community-Level Interaction Insights into Carbon Utilization and Element Cycling Functions of Hydrothermarchaeota in Hydrothermal Sediment.</title>
        <authorList>
            <person name="Zhou Z."/>
            <person name="Liu Y."/>
            <person name="Xu W."/>
            <person name="Pan J."/>
            <person name="Luo Z.H."/>
            <person name="Li M."/>
        </authorList>
    </citation>
    <scope>NUCLEOTIDE SEQUENCE [LARGE SCALE GENOMIC DNA]</scope>
    <source>
        <strain evidence="11">SpSt-1217</strain>
    </source>
</reference>
<gene>
    <name evidence="11" type="primary">nrfA</name>
    <name evidence="11" type="ORF">ENN90_00065</name>
</gene>
<comment type="similarity">
    <text evidence="2">Belongs to the cytochrome c-552 family.</text>
</comment>
<dbReference type="Gene3D" id="1.10.1130.10">
    <property type="entry name" value="Flavocytochrome C3, Chain A"/>
    <property type="match status" value="1"/>
</dbReference>
<accession>A0A831LRI4</accession>
<keyword evidence="6" id="KW-0732">Signal</keyword>
<comment type="subcellular location">
    <subcellularLocation>
        <location evidence="1">Cell envelope</location>
    </subcellularLocation>
</comment>
<evidence type="ECO:0000256" key="10">
    <source>
        <dbReference type="ARBA" id="ARBA00049131"/>
    </source>
</evidence>
<comment type="catalytic activity">
    <reaction evidence="10">
        <text>6 Fe(III)-[cytochrome c] + NH4(+) + 2 H2O = 6 Fe(II)-[cytochrome c] + nitrite + 8 H(+)</text>
        <dbReference type="Rhea" id="RHEA:13089"/>
        <dbReference type="Rhea" id="RHEA-COMP:10350"/>
        <dbReference type="Rhea" id="RHEA-COMP:14399"/>
        <dbReference type="ChEBI" id="CHEBI:15377"/>
        <dbReference type="ChEBI" id="CHEBI:15378"/>
        <dbReference type="ChEBI" id="CHEBI:16301"/>
        <dbReference type="ChEBI" id="CHEBI:28938"/>
        <dbReference type="ChEBI" id="CHEBI:29033"/>
        <dbReference type="ChEBI" id="CHEBI:29034"/>
        <dbReference type="EC" id="1.7.2.2"/>
    </reaction>
</comment>
<dbReference type="PANTHER" id="PTHR30633">
    <property type="entry name" value="CYTOCHROME C-552 RESPIRATORY NITRITE REDUCTASE"/>
    <property type="match status" value="1"/>
</dbReference>
<organism evidence="11">
    <name type="scientific">Mariniphaga anaerophila</name>
    <dbReference type="NCBI Taxonomy" id="1484053"/>
    <lineage>
        <taxon>Bacteria</taxon>
        <taxon>Pseudomonadati</taxon>
        <taxon>Bacteroidota</taxon>
        <taxon>Bacteroidia</taxon>
        <taxon>Marinilabiliales</taxon>
        <taxon>Prolixibacteraceae</taxon>
        <taxon>Mariniphaga</taxon>
    </lineage>
</organism>
<dbReference type="InterPro" id="IPR003321">
    <property type="entry name" value="Cyt_c552"/>
</dbReference>
<evidence type="ECO:0000256" key="9">
    <source>
        <dbReference type="ARBA" id="ARBA00023004"/>
    </source>
</evidence>
<dbReference type="PANTHER" id="PTHR30633:SF0">
    <property type="entry name" value="CYTOCHROME C-552"/>
    <property type="match status" value="1"/>
</dbReference>
<name>A0A831LRI4_9BACT</name>
<evidence type="ECO:0000256" key="5">
    <source>
        <dbReference type="ARBA" id="ARBA00022723"/>
    </source>
</evidence>
<evidence type="ECO:0000313" key="11">
    <source>
        <dbReference type="EMBL" id="HDR50005.1"/>
    </source>
</evidence>
<feature type="non-terminal residue" evidence="11">
    <location>
        <position position="452"/>
    </location>
</feature>
<evidence type="ECO:0000256" key="1">
    <source>
        <dbReference type="ARBA" id="ARBA00004196"/>
    </source>
</evidence>
<dbReference type="EC" id="1.7.2.2" evidence="3"/>
<sequence>MNNKMRITEKRPWLAWVLFFATIVVVFLLGLLASSIVERRMEAVYVSKPLTDIRPYEPRNEVWGENYPRQFQSYYGTADTSFRSKYNGSVMIDMLDEVPEMVVLWAGYAFSRDYKQGRGHYYAITDVQNTLRTGGPKTPNEGLQPTTCWTCKSPDVPRIMEKEGVAEFYTGAWARLGPEIVNPIGCADCHDEKTMNLRISRPALVEAFERRGKDVTKASYQEMRSLVCAQCHVEYYFNKKVVEGANYLTFPWDNGFTAEAMEEYYDNIGFSDWTHAVSQAPMLKAQHPDYEVYMTGVHAQRGVSCADCHMPYMSEGGQKFTDHKMQSPLNNIANSCQVCHREEALQLVQDVYERQDRIIENRHELEKQLVRAHVEAKKAWELGATEEQMKEILMGIRHAQWRWDYVAASHGGSFHSPVESSRTVASGITIAQETRIKLARLLAQLGHNEEIP</sequence>
<evidence type="ECO:0000256" key="2">
    <source>
        <dbReference type="ARBA" id="ARBA00009288"/>
    </source>
</evidence>
<dbReference type="NCBIfam" id="NF008339">
    <property type="entry name" value="PRK11125.1"/>
    <property type="match status" value="1"/>
</dbReference>
<keyword evidence="4" id="KW-0349">Heme</keyword>
<evidence type="ECO:0000256" key="8">
    <source>
        <dbReference type="ARBA" id="ARBA00023002"/>
    </source>
</evidence>
<keyword evidence="9" id="KW-0408">Iron</keyword>
<dbReference type="GO" id="GO:0042279">
    <property type="term" value="F:nitrite reductase (cytochrome, ammonia-forming) activity"/>
    <property type="evidence" value="ECO:0007669"/>
    <property type="project" value="UniProtKB-EC"/>
</dbReference>
<dbReference type="AlphaFoldDB" id="A0A831LRI4"/>
<evidence type="ECO:0000256" key="4">
    <source>
        <dbReference type="ARBA" id="ARBA00022617"/>
    </source>
</evidence>
<dbReference type="GO" id="GO:0030288">
    <property type="term" value="C:outer membrane-bounded periplasmic space"/>
    <property type="evidence" value="ECO:0007669"/>
    <property type="project" value="TreeGrafter"/>
</dbReference>
<dbReference type="Gene3D" id="1.20.140.10">
    <property type="entry name" value="Butyryl-CoA Dehydrogenase, subunit A, domain 3"/>
    <property type="match status" value="1"/>
</dbReference>
<dbReference type="GO" id="GO:0020037">
    <property type="term" value="F:heme binding"/>
    <property type="evidence" value="ECO:0007669"/>
    <property type="project" value="TreeGrafter"/>
</dbReference>
<dbReference type="SUPFAM" id="SSF48695">
    <property type="entry name" value="Multiheme cytochromes"/>
    <property type="match status" value="1"/>
</dbReference>
<dbReference type="GO" id="GO:0046872">
    <property type="term" value="F:metal ion binding"/>
    <property type="evidence" value="ECO:0007669"/>
    <property type="project" value="UniProtKB-KW"/>
</dbReference>
<dbReference type="GO" id="GO:0019645">
    <property type="term" value="P:anaerobic electron transport chain"/>
    <property type="evidence" value="ECO:0007669"/>
    <property type="project" value="TreeGrafter"/>
</dbReference>
<keyword evidence="8 11" id="KW-0560">Oxidoreductase</keyword>
<dbReference type="CDD" id="cd00548">
    <property type="entry name" value="NrfA-like"/>
    <property type="match status" value="1"/>
</dbReference>
<dbReference type="InterPro" id="IPR036280">
    <property type="entry name" value="Multihaem_cyt_sf"/>
</dbReference>
<dbReference type="Pfam" id="PF02335">
    <property type="entry name" value="Cytochrom_C552"/>
    <property type="match status" value="1"/>
</dbReference>
<proteinExistence type="inferred from homology"/>
<protein>
    <recommendedName>
        <fullName evidence="3">nitrite reductase (cytochrome; ammonia-forming)</fullName>
        <ecNumber evidence="3">1.7.2.2</ecNumber>
    </recommendedName>
</protein>
<evidence type="ECO:0000256" key="7">
    <source>
        <dbReference type="ARBA" id="ARBA00022837"/>
    </source>
</evidence>